<dbReference type="SMART" id="SM00020">
    <property type="entry name" value="Tryp_SPc"/>
    <property type="match status" value="1"/>
</dbReference>
<dbReference type="OMA" id="WECGDAN"/>
<evidence type="ECO:0000256" key="3">
    <source>
        <dbReference type="ARBA" id="ARBA00022670"/>
    </source>
</evidence>
<keyword evidence="9" id="KW-1185">Reference proteome</keyword>
<accession>A0A8B7YAN4</accession>
<dbReference type="PANTHER" id="PTHR24264">
    <property type="entry name" value="TRYPSIN-RELATED"/>
    <property type="match status" value="1"/>
</dbReference>
<keyword evidence="5" id="KW-0720">Serine protease</keyword>
<evidence type="ECO:0000256" key="4">
    <source>
        <dbReference type="ARBA" id="ARBA00022801"/>
    </source>
</evidence>
<protein>
    <submittedName>
        <fullName evidence="10">Trypsin alpha-3-like isoform X2</fullName>
    </submittedName>
</protein>
<dbReference type="GeneID" id="110979093"/>
<proteinExistence type="predicted"/>
<gene>
    <name evidence="10" type="primary">LOC110979093</name>
</gene>
<dbReference type="PROSITE" id="PS50240">
    <property type="entry name" value="TRYPSIN_DOM"/>
    <property type="match status" value="1"/>
</dbReference>
<feature type="domain" description="Peptidase S1" evidence="8">
    <location>
        <begin position="22"/>
        <end position="255"/>
    </location>
</feature>
<dbReference type="PANTHER" id="PTHR24264:SF65">
    <property type="entry name" value="SRCR DOMAIN-CONTAINING PROTEIN"/>
    <property type="match status" value="1"/>
</dbReference>
<evidence type="ECO:0000313" key="10">
    <source>
        <dbReference type="RefSeq" id="XP_022090309.1"/>
    </source>
</evidence>
<dbReference type="InterPro" id="IPR001314">
    <property type="entry name" value="Peptidase_S1A"/>
</dbReference>
<dbReference type="PROSITE" id="PS00134">
    <property type="entry name" value="TRYPSIN_HIS"/>
    <property type="match status" value="1"/>
</dbReference>
<dbReference type="AlphaFoldDB" id="A0A8B7YAN4"/>
<dbReference type="Pfam" id="PF00089">
    <property type="entry name" value="Trypsin"/>
    <property type="match status" value="1"/>
</dbReference>
<dbReference type="InterPro" id="IPR050127">
    <property type="entry name" value="Serine_Proteases_S1"/>
</dbReference>
<dbReference type="PRINTS" id="PR00722">
    <property type="entry name" value="CHYMOTRYPSIN"/>
</dbReference>
<sequence length="262" mass="28097">MKFFIPLACLLAVLTPALGRRIVGGSESVPHSRPYQVALYTDPSGSYQYCGGTLVHQRWVVSAGHCRMRPHTYVGLGYHDKYNHSVAGQQLLKGRWFRHPNFHSGTFDNDIALIKLGKNADLSSSKIATIAIANKQPAAQTKLLVSGWGTISLGGSSSDALREVVVKVQTLTHCRKAHDPVIVTDNMFCAAAKGKDSCQGDDGGPIVSGYGDGTHDPGTTLEGITSWGNGCAISRYPSVYIAVGNYCDWIKTVTNNAVQCAS</sequence>
<dbReference type="InterPro" id="IPR009003">
    <property type="entry name" value="Peptidase_S1_PA"/>
</dbReference>
<evidence type="ECO:0000256" key="2">
    <source>
        <dbReference type="ARBA" id="ARBA00022525"/>
    </source>
</evidence>
<evidence type="ECO:0000256" key="7">
    <source>
        <dbReference type="SAM" id="SignalP"/>
    </source>
</evidence>
<dbReference type="CDD" id="cd00190">
    <property type="entry name" value="Tryp_SPc"/>
    <property type="match status" value="1"/>
</dbReference>
<dbReference type="FunFam" id="2.40.10.10:FF:000166">
    <property type="entry name" value="Trypsin"/>
    <property type="match status" value="1"/>
</dbReference>
<dbReference type="RefSeq" id="XP_022090309.1">
    <property type="nucleotide sequence ID" value="XM_022234617.1"/>
</dbReference>
<keyword evidence="6" id="KW-1015">Disulfide bond</keyword>
<evidence type="ECO:0000259" key="8">
    <source>
        <dbReference type="PROSITE" id="PS50240"/>
    </source>
</evidence>
<feature type="chain" id="PRO_5034916959" evidence="7">
    <location>
        <begin position="20"/>
        <end position="262"/>
    </location>
</feature>
<comment type="subcellular location">
    <subcellularLocation>
        <location evidence="1">Secreted</location>
    </subcellularLocation>
</comment>
<evidence type="ECO:0000256" key="1">
    <source>
        <dbReference type="ARBA" id="ARBA00004613"/>
    </source>
</evidence>
<evidence type="ECO:0000256" key="6">
    <source>
        <dbReference type="ARBA" id="ARBA00023157"/>
    </source>
</evidence>
<keyword evidence="7" id="KW-0732">Signal</keyword>
<dbReference type="InterPro" id="IPR018114">
    <property type="entry name" value="TRYPSIN_HIS"/>
</dbReference>
<feature type="signal peptide" evidence="7">
    <location>
        <begin position="1"/>
        <end position="19"/>
    </location>
</feature>
<evidence type="ECO:0000256" key="5">
    <source>
        <dbReference type="ARBA" id="ARBA00022825"/>
    </source>
</evidence>
<dbReference type="SUPFAM" id="SSF50494">
    <property type="entry name" value="Trypsin-like serine proteases"/>
    <property type="match status" value="1"/>
</dbReference>
<keyword evidence="2" id="KW-0964">Secreted</keyword>
<keyword evidence="3" id="KW-0645">Protease</keyword>
<dbReference type="GO" id="GO:0004252">
    <property type="term" value="F:serine-type endopeptidase activity"/>
    <property type="evidence" value="ECO:0007669"/>
    <property type="project" value="InterPro"/>
</dbReference>
<dbReference type="Gene3D" id="2.40.10.10">
    <property type="entry name" value="Trypsin-like serine proteases"/>
    <property type="match status" value="1"/>
</dbReference>
<dbReference type="InterPro" id="IPR043504">
    <property type="entry name" value="Peptidase_S1_PA_chymotrypsin"/>
</dbReference>
<keyword evidence="4" id="KW-0378">Hydrolase</keyword>
<dbReference type="OrthoDB" id="10059102at2759"/>
<evidence type="ECO:0000313" key="9">
    <source>
        <dbReference type="Proteomes" id="UP000694845"/>
    </source>
</evidence>
<dbReference type="Proteomes" id="UP000694845">
    <property type="component" value="Unplaced"/>
</dbReference>
<name>A0A8B7YAN4_ACAPL</name>
<dbReference type="GO" id="GO:0006508">
    <property type="term" value="P:proteolysis"/>
    <property type="evidence" value="ECO:0007669"/>
    <property type="project" value="UniProtKB-KW"/>
</dbReference>
<dbReference type="InterPro" id="IPR001254">
    <property type="entry name" value="Trypsin_dom"/>
</dbReference>
<reference evidence="10" key="1">
    <citation type="submission" date="2025-08" db="UniProtKB">
        <authorList>
            <consortium name="RefSeq"/>
        </authorList>
    </citation>
    <scope>IDENTIFICATION</scope>
</reference>
<organism evidence="9 10">
    <name type="scientific">Acanthaster planci</name>
    <name type="common">Crown-of-thorns starfish</name>
    <dbReference type="NCBI Taxonomy" id="133434"/>
    <lineage>
        <taxon>Eukaryota</taxon>
        <taxon>Metazoa</taxon>
        <taxon>Echinodermata</taxon>
        <taxon>Eleutherozoa</taxon>
        <taxon>Asterozoa</taxon>
        <taxon>Asteroidea</taxon>
        <taxon>Valvatacea</taxon>
        <taxon>Valvatida</taxon>
        <taxon>Acanthasteridae</taxon>
        <taxon>Acanthaster</taxon>
    </lineage>
</organism>
<dbReference type="GO" id="GO:0005615">
    <property type="term" value="C:extracellular space"/>
    <property type="evidence" value="ECO:0007669"/>
    <property type="project" value="TreeGrafter"/>
</dbReference>